<evidence type="ECO:0000256" key="6">
    <source>
        <dbReference type="RuleBase" id="RU361277"/>
    </source>
</evidence>
<dbReference type="SMART" id="SM00829">
    <property type="entry name" value="PKS_ER"/>
    <property type="match status" value="1"/>
</dbReference>
<evidence type="ECO:0000313" key="8">
    <source>
        <dbReference type="EMBL" id="MBB5182717.1"/>
    </source>
</evidence>
<evidence type="ECO:0000256" key="5">
    <source>
        <dbReference type="ARBA" id="ARBA00023002"/>
    </source>
</evidence>
<protein>
    <submittedName>
        <fullName evidence="8">Threonine dehydrogenase-like Zn-dependent dehydrogenase</fullName>
    </submittedName>
</protein>
<accession>A0A7W8CYP7</accession>
<keyword evidence="5" id="KW-0560">Oxidoreductase</keyword>
<comment type="cofactor">
    <cofactor evidence="1 6">
        <name>Zn(2+)</name>
        <dbReference type="ChEBI" id="CHEBI:29105"/>
    </cofactor>
</comment>
<dbReference type="InterPro" id="IPR013149">
    <property type="entry name" value="ADH-like_C"/>
</dbReference>
<dbReference type="GO" id="GO:0008270">
    <property type="term" value="F:zinc ion binding"/>
    <property type="evidence" value="ECO:0007669"/>
    <property type="project" value="InterPro"/>
</dbReference>
<dbReference type="Gene3D" id="3.90.180.10">
    <property type="entry name" value="Medium-chain alcohol dehydrogenases, catalytic domain"/>
    <property type="match status" value="1"/>
</dbReference>
<feature type="domain" description="Enoyl reductase (ER)" evidence="7">
    <location>
        <begin position="34"/>
        <end position="357"/>
    </location>
</feature>
<dbReference type="PROSITE" id="PS00059">
    <property type="entry name" value="ADH_ZINC"/>
    <property type="match status" value="1"/>
</dbReference>
<dbReference type="SUPFAM" id="SSF51735">
    <property type="entry name" value="NAD(P)-binding Rossmann-fold domains"/>
    <property type="match status" value="1"/>
</dbReference>
<dbReference type="Pfam" id="PF08240">
    <property type="entry name" value="ADH_N"/>
    <property type="match status" value="1"/>
</dbReference>
<evidence type="ECO:0000256" key="4">
    <source>
        <dbReference type="ARBA" id="ARBA00022833"/>
    </source>
</evidence>
<dbReference type="InterPro" id="IPR013154">
    <property type="entry name" value="ADH-like_N"/>
</dbReference>
<dbReference type="RefSeq" id="WP_183327609.1">
    <property type="nucleotide sequence ID" value="NZ_JACHHK010000002.1"/>
</dbReference>
<comment type="caution">
    <text evidence="8">The sequence shown here is derived from an EMBL/GenBank/DDBJ whole genome shotgun (WGS) entry which is preliminary data.</text>
</comment>
<name>A0A7W8CYP7_9FIRM</name>
<keyword evidence="9" id="KW-1185">Reference proteome</keyword>
<dbReference type="Gene3D" id="3.40.50.720">
    <property type="entry name" value="NAD(P)-binding Rossmann-like Domain"/>
    <property type="match status" value="1"/>
</dbReference>
<evidence type="ECO:0000313" key="9">
    <source>
        <dbReference type="Proteomes" id="UP000539953"/>
    </source>
</evidence>
<dbReference type="InterPro" id="IPR036291">
    <property type="entry name" value="NAD(P)-bd_dom_sf"/>
</dbReference>
<keyword evidence="3 6" id="KW-0479">Metal-binding</keyword>
<gene>
    <name evidence="8" type="ORF">HNQ47_000736</name>
</gene>
<dbReference type="EMBL" id="JACHHK010000002">
    <property type="protein sequence ID" value="MBB5182717.1"/>
    <property type="molecule type" value="Genomic_DNA"/>
</dbReference>
<dbReference type="GO" id="GO:0016491">
    <property type="term" value="F:oxidoreductase activity"/>
    <property type="evidence" value="ECO:0007669"/>
    <property type="project" value="UniProtKB-KW"/>
</dbReference>
<dbReference type="PANTHER" id="PTHR42813:SF4">
    <property type="entry name" value="NADP-DEPENDENT ISOPROPANOL DEHYDROGENASE"/>
    <property type="match status" value="1"/>
</dbReference>
<dbReference type="InterPro" id="IPR011032">
    <property type="entry name" value="GroES-like_sf"/>
</dbReference>
<dbReference type="InterPro" id="IPR020843">
    <property type="entry name" value="ER"/>
</dbReference>
<dbReference type="PANTHER" id="PTHR42813">
    <property type="entry name" value="ZINC-TYPE ALCOHOL DEHYDROGENASE-LIKE"/>
    <property type="match status" value="1"/>
</dbReference>
<dbReference type="Proteomes" id="UP000539953">
    <property type="component" value="Unassembled WGS sequence"/>
</dbReference>
<reference evidence="8 9" key="1">
    <citation type="submission" date="2020-08" db="EMBL/GenBank/DDBJ databases">
        <title>Genomic Encyclopedia of Type Strains, Phase IV (KMG-IV): sequencing the most valuable type-strain genomes for metagenomic binning, comparative biology and taxonomic classification.</title>
        <authorList>
            <person name="Goeker M."/>
        </authorList>
    </citation>
    <scope>NUCLEOTIDE SEQUENCE [LARGE SCALE GENOMIC DNA]</scope>
    <source>
        <strain evidence="8 9">DSM 25799</strain>
    </source>
</reference>
<dbReference type="SUPFAM" id="SSF50129">
    <property type="entry name" value="GroES-like"/>
    <property type="match status" value="1"/>
</dbReference>
<dbReference type="AlphaFoldDB" id="A0A7W8CYP7"/>
<sequence length="360" mass="38780">MRYMKGVVIEGKNKMAVSDHCPVPEPENIVPTGALIKPMIWSPCTSDAHLCATGAASLPYLVGKAVGHEMCGVIKAVGSDVHDFKVGDPVIVCAVMPVWRSLEAQDGQAKQRQDNMYAGIDYPDRGGSFVEEYYIRDADMNLAKIPEGVTMEQAVMVPDMMCTAFEGVQALNMKFGQSVAILGIGPVGLMAVRAAVLQGAGSIYAIGSRPICFDVAKQYGATKCIDYHNEDYIDQILADNHGPVDNVVLCGGTEKELSKGLQMLKNGGTLVNLSAYFGNSSIPIEPAVWGFGYGDKTIKGVGCGGGRVLLSRMANLIQTGRVEPEKLITHRFHGLDQIPAAMDLFLNHDRTLIKPVIYND</sequence>
<evidence type="ECO:0000259" key="7">
    <source>
        <dbReference type="SMART" id="SM00829"/>
    </source>
</evidence>
<dbReference type="Pfam" id="PF00107">
    <property type="entry name" value="ADH_zinc_N"/>
    <property type="match status" value="1"/>
</dbReference>
<comment type="similarity">
    <text evidence="2 6">Belongs to the zinc-containing alcohol dehydrogenase family.</text>
</comment>
<evidence type="ECO:0000256" key="1">
    <source>
        <dbReference type="ARBA" id="ARBA00001947"/>
    </source>
</evidence>
<keyword evidence="4 6" id="KW-0862">Zinc</keyword>
<organism evidence="8 9">
    <name type="scientific">Catenisphaera adipataccumulans</name>
    <dbReference type="NCBI Taxonomy" id="700500"/>
    <lineage>
        <taxon>Bacteria</taxon>
        <taxon>Bacillati</taxon>
        <taxon>Bacillota</taxon>
        <taxon>Erysipelotrichia</taxon>
        <taxon>Erysipelotrichales</taxon>
        <taxon>Erysipelotrichaceae</taxon>
        <taxon>Catenisphaera</taxon>
    </lineage>
</organism>
<evidence type="ECO:0000256" key="3">
    <source>
        <dbReference type="ARBA" id="ARBA00022723"/>
    </source>
</evidence>
<dbReference type="InterPro" id="IPR002328">
    <property type="entry name" value="ADH_Zn_CS"/>
</dbReference>
<proteinExistence type="inferred from homology"/>
<evidence type="ECO:0000256" key="2">
    <source>
        <dbReference type="ARBA" id="ARBA00008072"/>
    </source>
</evidence>